<dbReference type="Proteomes" id="UP000836387">
    <property type="component" value="Unassembled WGS sequence"/>
</dbReference>
<evidence type="ECO:0000313" key="1">
    <source>
        <dbReference type="EMBL" id="CAG9948360.1"/>
    </source>
</evidence>
<gene>
    <name evidence="1" type="ORF">CRV2_00013896</name>
</gene>
<comment type="caution">
    <text evidence="1">The sequence shown here is derived from an EMBL/GenBank/DDBJ whole genome shotgun (WGS) entry which is preliminary data.</text>
</comment>
<reference evidence="1" key="1">
    <citation type="submission" date="2020-04" db="EMBL/GenBank/DDBJ databases">
        <authorList>
            <person name="Broberg M."/>
        </authorList>
    </citation>
    <scope>NUCLEOTIDE SEQUENCE</scope>
</reference>
<name>A0ACA9U4W1_BIOOC</name>
<protein>
    <submittedName>
        <fullName evidence="1">Uncharacterized protein</fullName>
    </submittedName>
</protein>
<accession>A0ACA9U4W1</accession>
<dbReference type="EMBL" id="CADEHS020000024">
    <property type="protein sequence ID" value="CAG9948360.1"/>
    <property type="molecule type" value="Genomic_DNA"/>
</dbReference>
<reference evidence="1" key="2">
    <citation type="submission" date="2021-10" db="EMBL/GenBank/DDBJ databases">
        <authorList>
            <person name="Piombo E."/>
        </authorList>
    </citation>
    <scope>NUCLEOTIDE SEQUENCE</scope>
</reference>
<evidence type="ECO:0000313" key="2">
    <source>
        <dbReference type="Proteomes" id="UP000836387"/>
    </source>
</evidence>
<keyword evidence="2" id="KW-1185">Reference proteome</keyword>
<proteinExistence type="predicted"/>
<sequence>MATEPGSSGQVLPQPTIRQVFSMMKVYLNEFERQTLRGFKTLREQYQEKDDEMSREISAAMASYDKRFSLAKRKNVEEKLQSLLSHQASFRAEHNQGKEEEACEKRQLELLRPLQIALFHSFPIGSWDVMMLHGAPRVLEDTDRKEQQRDEVIQHIVEETHDESGTVNGATTNGSPPLEGVNGGIHDEGSCDNVLGQVANDEVAEPNGVRHDVISSNGIDAEPSYQSSREPEGSGRGSYELDSEFEPGIEEDSEKSDYGSTQSVRVDEEVAVTGSKRKLPYASPSRPPKKPFQREKSPTKCQSKERTIRFKEVYESTRAGRKEIIVQFPANIGRWYMIRCEEHGIEFGGSNPLMDAAFHLGSLKHDKYSKAYKDVIEKMGIRVKHCTKSRAEQNNNAITNKAVQKSSPTSMDRTTASSRDTEDTLYADKGLEISPCDHVNEGNENSYVRRQPGDISLVYYCGESIPVLVLPFDNMLEIGINGDLKTLNLVQTMPGCCIYSQVPGKYGWKDGYEDGGRLESFRAHPCLCLTHNTLELCPPLWVKGTDLGNFDLTDPTIMKQEYYQPLLRLILQATNIPAAWTILQMGPMAKTAWARECITERFNLFTHRSKAMMLKTDQRMAAVAKPIDEKVKRTIP</sequence>
<organism evidence="1 2">
    <name type="scientific">Clonostachys rosea f. rosea IK726</name>
    <dbReference type="NCBI Taxonomy" id="1349383"/>
    <lineage>
        <taxon>Eukaryota</taxon>
        <taxon>Fungi</taxon>
        <taxon>Dikarya</taxon>
        <taxon>Ascomycota</taxon>
        <taxon>Pezizomycotina</taxon>
        <taxon>Sordariomycetes</taxon>
        <taxon>Hypocreomycetidae</taxon>
        <taxon>Hypocreales</taxon>
        <taxon>Bionectriaceae</taxon>
        <taxon>Clonostachys</taxon>
    </lineage>
</organism>